<protein>
    <submittedName>
        <fullName evidence="2">Uncharacterized protein</fullName>
    </submittedName>
</protein>
<evidence type="ECO:0000256" key="1">
    <source>
        <dbReference type="SAM" id="SignalP"/>
    </source>
</evidence>
<reference evidence="2 3" key="1">
    <citation type="submission" date="2019-08" db="EMBL/GenBank/DDBJ databases">
        <title>Lewinella sp. strain SSH13 Genome sequencing and assembly.</title>
        <authorList>
            <person name="Kim I."/>
        </authorList>
    </citation>
    <scope>NUCLEOTIDE SEQUENCE [LARGE SCALE GENOMIC DNA]</scope>
    <source>
        <strain evidence="2 3">SSH13</strain>
    </source>
</reference>
<evidence type="ECO:0000313" key="2">
    <source>
        <dbReference type="EMBL" id="TXF85034.1"/>
    </source>
</evidence>
<organism evidence="2 3">
    <name type="scientific">Neolewinella aurantiaca</name>
    <dbReference type="NCBI Taxonomy" id="2602767"/>
    <lineage>
        <taxon>Bacteria</taxon>
        <taxon>Pseudomonadati</taxon>
        <taxon>Bacteroidota</taxon>
        <taxon>Saprospiria</taxon>
        <taxon>Saprospirales</taxon>
        <taxon>Lewinellaceae</taxon>
        <taxon>Neolewinella</taxon>
    </lineage>
</organism>
<gene>
    <name evidence="2" type="ORF">FUA23_20940</name>
</gene>
<dbReference type="Proteomes" id="UP000321907">
    <property type="component" value="Unassembled WGS sequence"/>
</dbReference>
<feature type="chain" id="PRO_5022981625" evidence="1">
    <location>
        <begin position="21"/>
        <end position="167"/>
    </location>
</feature>
<comment type="caution">
    <text evidence="2">The sequence shown here is derived from an EMBL/GenBank/DDBJ whole genome shotgun (WGS) entry which is preliminary data.</text>
</comment>
<evidence type="ECO:0000313" key="3">
    <source>
        <dbReference type="Proteomes" id="UP000321907"/>
    </source>
</evidence>
<proteinExistence type="predicted"/>
<accession>A0A5C7FFM9</accession>
<name>A0A5C7FFM9_9BACT</name>
<dbReference type="AlphaFoldDB" id="A0A5C7FFM9"/>
<keyword evidence="3" id="KW-1185">Reference proteome</keyword>
<dbReference type="EMBL" id="VOXD01000050">
    <property type="protein sequence ID" value="TXF85034.1"/>
    <property type="molecule type" value="Genomic_DNA"/>
</dbReference>
<sequence>MEKYASFLLFLFVAFSSLHAQTDAITVQINKIGTWGDIGEFSFRPNGEFIQFARNGIEPGSQTIHEVMYPTASSTIISESWTFTGEKGPKGVYLTKQTMRVQDSLIERTVRTVGDILYREAVYTLDGNGRPVQLRLTQEKTEDEARSYEVQIFDYVWNGTTEVEIKP</sequence>
<feature type="signal peptide" evidence="1">
    <location>
        <begin position="1"/>
        <end position="20"/>
    </location>
</feature>
<keyword evidence="1" id="KW-0732">Signal</keyword>